<organism evidence="1 2">
    <name type="scientific">Trypanosoma rangeli</name>
    <dbReference type="NCBI Taxonomy" id="5698"/>
    <lineage>
        <taxon>Eukaryota</taxon>
        <taxon>Discoba</taxon>
        <taxon>Euglenozoa</taxon>
        <taxon>Kinetoplastea</taxon>
        <taxon>Metakinetoplastina</taxon>
        <taxon>Trypanosomatida</taxon>
        <taxon>Trypanosomatidae</taxon>
        <taxon>Trypanosoma</taxon>
        <taxon>Herpetosoma</taxon>
    </lineage>
</organism>
<evidence type="ECO:0000313" key="2">
    <source>
        <dbReference type="Proteomes" id="UP000283634"/>
    </source>
</evidence>
<reference evidence="1 2" key="1">
    <citation type="journal article" date="2018" name="BMC Genomics">
        <title>Genomic comparison of Trypanosoma conorhini and Trypanosoma rangeli to Trypanosoma cruzi strains of high and low virulence.</title>
        <authorList>
            <person name="Bradwell K.R."/>
            <person name="Koparde V.N."/>
            <person name="Matveyev A.V."/>
            <person name="Serrano M.G."/>
            <person name="Alves J.M."/>
            <person name="Parikh H."/>
            <person name="Huang B."/>
            <person name="Lee V."/>
            <person name="Espinosa-Alvarez O."/>
            <person name="Ortiz P.A."/>
            <person name="Costa-Martins A.G."/>
            <person name="Teixeira M.M."/>
            <person name="Buck G.A."/>
        </authorList>
    </citation>
    <scope>NUCLEOTIDE SEQUENCE [LARGE SCALE GENOMIC DNA]</scope>
    <source>
        <strain evidence="1 2">AM80</strain>
    </source>
</reference>
<name>A0A3R7NDB6_TRYRA</name>
<dbReference type="GeneID" id="40331227"/>
<protein>
    <submittedName>
        <fullName evidence="1">Uncharacterized protein</fullName>
    </submittedName>
</protein>
<dbReference type="RefSeq" id="XP_029236073.1">
    <property type="nucleotide sequence ID" value="XM_029384094.1"/>
</dbReference>
<dbReference type="AlphaFoldDB" id="A0A3R7NDB6"/>
<sequence>MSPATLRHTKFNCGQTPLLPPAADTGGVALTELVKPNVRGIFTEALAAHVELVLADNCLLVRANHAMARALAHADLLTGTPLFEVAHSCRLRFLVVCESV</sequence>
<dbReference type="EMBL" id="MKGL01000297">
    <property type="protein sequence ID" value="RNF00989.1"/>
    <property type="molecule type" value="Genomic_DNA"/>
</dbReference>
<evidence type="ECO:0000313" key="1">
    <source>
        <dbReference type="EMBL" id="RNF00989.1"/>
    </source>
</evidence>
<gene>
    <name evidence="1" type="ORF">TraAM80_07294</name>
</gene>
<proteinExistence type="predicted"/>
<comment type="caution">
    <text evidence="1">The sequence shown here is derived from an EMBL/GenBank/DDBJ whole genome shotgun (WGS) entry which is preliminary data.</text>
</comment>
<accession>A0A3R7NDB6</accession>
<dbReference type="Proteomes" id="UP000283634">
    <property type="component" value="Unassembled WGS sequence"/>
</dbReference>
<keyword evidence="2" id="KW-1185">Reference proteome</keyword>